<keyword evidence="8 9" id="KW-1208">Phospholipid metabolism</keyword>
<evidence type="ECO:0000313" key="11">
    <source>
        <dbReference type="EMBL" id="UXY14131.1"/>
    </source>
</evidence>
<keyword evidence="3 9" id="KW-0808">Transferase</keyword>
<evidence type="ECO:0000256" key="5">
    <source>
        <dbReference type="ARBA" id="ARBA00023098"/>
    </source>
</evidence>
<evidence type="ECO:0000256" key="3">
    <source>
        <dbReference type="ARBA" id="ARBA00022679"/>
    </source>
</evidence>
<dbReference type="InterPro" id="IPR001736">
    <property type="entry name" value="PLipase_D/transphosphatidylase"/>
</dbReference>
<dbReference type="HAMAP" id="MF_01917">
    <property type="entry name" value="Cardiolipin_synth_ClsB"/>
    <property type="match status" value="1"/>
</dbReference>
<feature type="active site" evidence="9">
    <location>
        <position position="311"/>
    </location>
</feature>
<dbReference type="EMBL" id="CP106753">
    <property type="protein sequence ID" value="UXY14131.1"/>
    <property type="molecule type" value="Genomic_DNA"/>
</dbReference>
<keyword evidence="5 9" id="KW-0443">Lipid metabolism</keyword>
<keyword evidence="2 9" id="KW-0444">Lipid biosynthesis</keyword>
<gene>
    <name evidence="9 11" type="primary">clsB</name>
    <name evidence="11" type="ORF">N8I74_12460</name>
</gene>
<dbReference type="InterPro" id="IPR030872">
    <property type="entry name" value="Cardiolipin_synth_ClsB"/>
</dbReference>
<feature type="active site" evidence="9">
    <location>
        <position position="309"/>
    </location>
</feature>
<organism evidence="11 12">
    <name type="scientific">Chitiniphilus purpureus</name>
    <dbReference type="NCBI Taxonomy" id="2981137"/>
    <lineage>
        <taxon>Bacteria</taxon>
        <taxon>Pseudomonadati</taxon>
        <taxon>Pseudomonadota</taxon>
        <taxon>Betaproteobacteria</taxon>
        <taxon>Neisseriales</taxon>
        <taxon>Chitinibacteraceae</taxon>
        <taxon>Chitiniphilus</taxon>
    </lineage>
</organism>
<keyword evidence="12" id="KW-1185">Reference proteome</keyword>
<feature type="active site" evidence="9">
    <location>
        <position position="128"/>
    </location>
</feature>
<dbReference type="PANTHER" id="PTHR21248">
    <property type="entry name" value="CARDIOLIPIN SYNTHASE"/>
    <property type="match status" value="1"/>
</dbReference>
<evidence type="ECO:0000256" key="8">
    <source>
        <dbReference type="ARBA" id="ARBA00023264"/>
    </source>
</evidence>
<proteinExistence type="inferred from homology"/>
<keyword evidence="6 9" id="KW-0472">Membrane</keyword>
<dbReference type="NCBIfam" id="NF008427">
    <property type="entry name" value="PRK11263.1"/>
    <property type="match status" value="1"/>
</dbReference>
<keyword evidence="4" id="KW-0677">Repeat</keyword>
<feature type="active site" evidence="9">
    <location>
        <position position="130"/>
    </location>
</feature>
<dbReference type="SMART" id="SM00155">
    <property type="entry name" value="PLDc"/>
    <property type="match status" value="2"/>
</dbReference>
<reference evidence="11" key="1">
    <citation type="submission" date="2022-10" db="EMBL/GenBank/DDBJ databases">
        <title>Chitiniphilus purpureus sp. nov., a novel chitin-degrading bacterium isolated from crawfish pond sediment.</title>
        <authorList>
            <person name="Li K."/>
        </authorList>
    </citation>
    <scope>NUCLEOTIDE SEQUENCE</scope>
    <source>
        <strain evidence="11">CD1</strain>
    </source>
</reference>
<dbReference type="InterPro" id="IPR025202">
    <property type="entry name" value="PLD-like_dom"/>
</dbReference>
<keyword evidence="7 9" id="KW-0594">Phospholipid biosynthesis</keyword>
<protein>
    <recommendedName>
        <fullName evidence="9">Cardiolipin synthase B</fullName>
        <shortName evidence="9">CL synthase</shortName>
        <ecNumber evidence="9">2.7.8.-</ecNumber>
    </recommendedName>
</protein>
<evidence type="ECO:0000259" key="10">
    <source>
        <dbReference type="PROSITE" id="PS50035"/>
    </source>
</evidence>
<feature type="domain" description="PLD phosphodiesterase" evidence="10">
    <location>
        <begin position="304"/>
        <end position="331"/>
    </location>
</feature>
<dbReference type="SUPFAM" id="SSF56024">
    <property type="entry name" value="Phospholipase D/nuclease"/>
    <property type="match status" value="2"/>
</dbReference>
<evidence type="ECO:0000256" key="1">
    <source>
        <dbReference type="ARBA" id="ARBA00022475"/>
    </source>
</evidence>
<sequence>MRRPAALARLRDWRLPRAEVFLPGHRVRLLYNGSDFFPLLLGEIECARVEIFLESYLFEADDIGERVVAALAAAALRGVRVKLQVDGFGARQFPLQWQQRLADAGAWLLFFRPNTTFSVNRSRLRRLHRKLAVIDGRVGFVGGINILSDQEPGQSALAPRYDYAFRVEGPVVAQMHDALDRLWRHSAWVQLKRSWAVRSTVPVDVTGRGDVAAAFAIRDNLRHRHDIEHAYLRAIRHARHEIVIANAYFLPGYRFRQALRAAAARGVTVVLVLQGQVDQFLLHWATRAYYRRFLLSGMHIHEYQAGFMHAKAAVIDGEWATVGSSNLDPFSLLLAREANVFVRDRTLAGELRDDIFRHIERAAAPVRLTDLRRGGLMLRALVWGCFGLVRLIMSLTRYGGPRYLE</sequence>
<feature type="domain" description="PLD phosphodiesterase" evidence="10">
    <location>
        <begin position="123"/>
        <end position="150"/>
    </location>
</feature>
<comment type="function">
    <text evidence="9">Catalyzes the phosphatidyl group transfer from one phosphatidylglycerol molecule to another to form cardiolipin (CL) (diphosphatidylglycerol) and glycerol.</text>
</comment>
<accession>A0ABY6DIG9</accession>
<dbReference type="EC" id="2.7.8.-" evidence="9"/>
<evidence type="ECO:0000256" key="4">
    <source>
        <dbReference type="ARBA" id="ARBA00022737"/>
    </source>
</evidence>
<dbReference type="Proteomes" id="UP001061302">
    <property type="component" value="Chromosome"/>
</dbReference>
<evidence type="ECO:0000256" key="7">
    <source>
        <dbReference type="ARBA" id="ARBA00023209"/>
    </source>
</evidence>
<dbReference type="Pfam" id="PF13091">
    <property type="entry name" value="PLDc_2"/>
    <property type="match status" value="2"/>
</dbReference>
<dbReference type="PROSITE" id="PS50035">
    <property type="entry name" value="PLD"/>
    <property type="match status" value="2"/>
</dbReference>
<evidence type="ECO:0000256" key="6">
    <source>
        <dbReference type="ARBA" id="ARBA00023136"/>
    </source>
</evidence>
<comment type="similarity">
    <text evidence="9">Belongs to the phospholipase D family. Cardiolipin synthase subfamily. ClsB sub-subfamily.</text>
</comment>
<dbReference type="GO" id="GO:0016740">
    <property type="term" value="F:transferase activity"/>
    <property type="evidence" value="ECO:0007669"/>
    <property type="project" value="UniProtKB-KW"/>
</dbReference>
<dbReference type="PANTHER" id="PTHR21248:SF23">
    <property type="entry name" value="CARDIOLIPIN SYNTHASE B"/>
    <property type="match status" value="1"/>
</dbReference>
<feature type="active site" evidence="9">
    <location>
        <position position="135"/>
    </location>
</feature>
<dbReference type="CDD" id="cd09110">
    <property type="entry name" value="PLDc_CLS_1"/>
    <property type="match status" value="1"/>
</dbReference>
<comment type="catalytic activity">
    <reaction evidence="9">
        <text>2 a 1,2-diacyl-sn-glycero-3-phospho-(1'-sn-glycerol) = a cardiolipin + glycerol</text>
        <dbReference type="Rhea" id="RHEA:31451"/>
        <dbReference type="ChEBI" id="CHEBI:17754"/>
        <dbReference type="ChEBI" id="CHEBI:62237"/>
        <dbReference type="ChEBI" id="CHEBI:64716"/>
    </reaction>
</comment>
<feature type="active site" evidence="9">
    <location>
        <position position="316"/>
    </location>
</feature>
<dbReference type="RefSeq" id="WP_263123431.1">
    <property type="nucleotide sequence ID" value="NZ_CP106753.1"/>
</dbReference>
<dbReference type="Gene3D" id="3.30.870.10">
    <property type="entry name" value="Endonuclease Chain A"/>
    <property type="match status" value="2"/>
</dbReference>
<evidence type="ECO:0000256" key="2">
    <source>
        <dbReference type="ARBA" id="ARBA00022516"/>
    </source>
</evidence>
<keyword evidence="1 9" id="KW-1003">Cell membrane</keyword>
<comment type="subcellular location">
    <subcellularLocation>
        <location evidence="9">Cell membrane</location>
        <topology evidence="9">Peripheral membrane protein</topology>
    </subcellularLocation>
</comment>
<evidence type="ECO:0000313" key="12">
    <source>
        <dbReference type="Proteomes" id="UP001061302"/>
    </source>
</evidence>
<evidence type="ECO:0000256" key="9">
    <source>
        <dbReference type="HAMAP-Rule" id="MF_01917"/>
    </source>
</evidence>
<name>A0ABY6DIG9_9NEIS</name>